<evidence type="ECO:0000256" key="1">
    <source>
        <dbReference type="ARBA" id="ARBA00004141"/>
    </source>
</evidence>
<feature type="transmembrane region" description="Helical" evidence="5">
    <location>
        <begin position="94"/>
        <end position="115"/>
    </location>
</feature>
<accession>A0A517ND13</accession>
<feature type="transmembrane region" description="Helical" evidence="5">
    <location>
        <begin position="65"/>
        <end position="82"/>
    </location>
</feature>
<evidence type="ECO:0000256" key="5">
    <source>
        <dbReference type="SAM" id="Phobius"/>
    </source>
</evidence>
<evidence type="ECO:0000313" key="7">
    <source>
        <dbReference type="Proteomes" id="UP000318538"/>
    </source>
</evidence>
<dbReference type="Pfam" id="PF07681">
    <property type="entry name" value="DoxX"/>
    <property type="match status" value="1"/>
</dbReference>
<dbReference type="AlphaFoldDB" id="A0A517ND13"/>
<name>A0A517ND13_9BACT</name>
<keyword evidence="3 5" id="KW-1133">Transmembrane helix</keyword>
<dbReference type="PANTHER" id="PTHR36974:SF1">
    <property type="entry name" value="DOXX FAMILY MEMBRANE PROTEIN"/>
    <property type="match status" value="1"/>
</dbReference>
<protein>
    <submittedName>
        <fullName evidence="6">DoxX</fullName>
    </submittedName>
</protein>
<gene>
    <name evidence="6" type="ORF">K227x_34110</name>
</gene>
<dbReference type="Proteomes" id="UP000318538">
    <property type="component" value="Chromosome"/>
</dbReference>
<dbReference type="PANTHER" id="PTHR36974">
    <property type="entry name" value="MEMBRANE PROTEIN-RELATED"/>
    <property type="match status" value="1"/>
</dbReference>
<dbReference type="OrthoDB" id="327939at2"/>
<dbReference type="InterPro" id="IPR032808">
    <property type="entry name" value="DoxX"/>
</dbReference>
<reference evidence="6 7" key="1">
    <citation type="submission" date="2019-02" db="EMBL/GenBank/DDBJ databases">
        <title>Deep-cultivation of Planctomycetes and their phenomic and genomic characterization uncovers novel biology.</title>
        <authorList>
            <person name="Wiegand S."/>
            <person name="Jogler M."/>
            <person name="Boedeker C."/>
            <person name="Pinto D."/>
            <person name="Vollmers J."/>
            <person name="Rivas-Marin E."/>
            <person name="Kohn T."/>
            <person name="Peeters S.H."/>
            <person name="Heuer A."/>
            <person name="Rast P."/>
            <person name="Oberbeckmann S."/>
            <person name="Bunk B."/>
            <person name="Jeske O."/>
            <person name="Meyerdierks A."/>
            <person name="Storesund J.E."/>
            <person name="Kallscheuer N."/>
            <person name="Luecker S."/>
            <person name="Lage O.M."/>
            <person name="Pohl T."/>
            <person name="Merkel B.J."/>
            <person name="Hornburger P."/>
            <person name="Mueller R.-W."/>
            <person name="Bruemmer F."/>
            <person name="Labrenz M."/>
            <person name="Spormann A.M."/>
            <person name="Op den Camp H."/>
            <person name="Overmann J."/>
            <person name="Amann R."/>
            <person name="Jetten M.S.M."/>
            <person name="Mascher T."/>
            <person name="Medema M.H."/>
            <person name="Devos D.P."/>
            <person name="Kaster A.-K."/>
            <person name="Ovreas L."/>
            <person name="Rohde M."/>
            <person name="Galperin M.Y."/>
            <person name="Jogler C."/>
        </authorList>
    </citation>
    <scope>NUCLEOTIDE SEQUENCE [LARGE SCALE GENOMIC DNA]</scope>
    <source>
        <strain evidence="6 7">K22_7</strain>
    </source>
</reference>
<comment type="subcellular location">
    <subcellularLocation>
        <location evidence="1">Membrane</location>
        <topology evidence="1">Multi-pass membrane protein</topology>
    </subcellularLocation>
</comment>
<sequence length="133" mass="14658">MFVRLSIVILALIFIAAGVNHFVSPDVYLKIMPDYLPWPLALVYVSGFFEVLGGIGLAVSRLRRLAGWGLIALLLAVFPANVDMVLNADRFPQIPVWALLARLPMQGLLIAWVWWTAVKQVAISRVDDSPGSS</sequence>
<dbReference type="EMBL" id="CP036525">
    <property type="protein sequence ID" value="QDT05013.1"/>
    <property type="molecule type" value="Genomic_DNA"/>
</dbReference>
<keyword evidence="4 5" id="KW-0472">Membrane</keyword>
<evidence type="ECO:0000256" key="3">
    <source>
        <dbReference type="ARBA" id="ARBA00022989"/>
    </source>
</evidence>
<keyword evidence="2 5" id="KW-0812">Transmembrane</keyword>
<dbReference type="KEGG" id="rlc:K227x_34110"/>
<organism evidence="6 7">
    <name type="scientific">Rubripirellula lacrimiformis</name>
    <dbReference type="NCBI Taxonomy" id="1930273"/>
    <lineage>
        <taxon>Bacteria</taxon>
        <taxon>Pseudomonadati</taxon>
        <taxon>Planctomycetota</taxon>
        <taxon>Planctomycetia</taxon>
        <taxon>Pirellulales</taxon>
        <taxon>Pirellulaceae</taxon>
        <taxon>Rubripirellula</taxon>
    </lineage>
</organism>
<proteinExistence type="predicted"/>
<keyword evidence="7" id="KW-1185">Reference proteome</keyword>
<evidence type="ECO:0000256" key="2">
    <source>
        <dbReference type="ARBA" id="ARBA00022692"/>
    </source>
</evidence>
<dbReference type="RefSeq" id="WP_145170895.1">
    <property type="nucleotide sequence ID" value="NZ_CP036525.1"/>
</dbReference>
<feature type="transmembrane region" description="Helical" evidence="5">
    <location>
        <begin position="35"/>
        <end position="58"/>
    </location>
</feature>
<evidence type="ECO:0000313" key="6">
    <source>
        <dbReference type="EMBL" id="QDT05013.1"/>
    </source>
</evidence>
<dbReference type="GO" id="GO:0016020">
    <property type="term" value="C:membrane"/>
    <property type="evidence" value="ECO:0007669"/>
    <property type="project" value="UniProtKB-SubCell"/>
</dbReference>
<evidence type="ECO:0000256" key="4">
    <source>
        <dbReference type="ARBA" id="ARBA00023136"/>
    </source>
</evidence>